<dbReference type="EMBL" id="LWDL01000012">
    <property type="protein sequence ID" value="OQW52528.1"/>
    <property type="molecule type" value="Genomic_DNA"/>
</dbReference>
<protein>
    <recommendedName>
        <fullName evidence="6">Outer membrane lipoprotein carrier protein LolA</fullName>
    </recommendedName>
</protein>
<reference evidence="4 5" key="1">
    <citation type="journal article" date="2017" name="Water Res.">
        <title>Comammox in drinking water systems.</title>
        <authorList>
            <person name="Wang Y."/>
            <person name="Ma L."/>
            <person name="Mao Y."/>
            <person name="Jiang X."/>
            <person name="Xia Y."/>
            <person name="Yu K."/>
            <person name="Li B."/>
            <person name="Zhang T."/>
        </authorList>
    </citation>
    <scope>NUCLEOTIDE SEQUENCE [LARGE SCALE GENOMIC DNA]</scope>
    <source>
        <strain evidence="4">SG_bin8</strain>
    </source>
</reference>
<dbReference type="InterPro" id="IPR029046">
    <property type="entry name" value="LolA/LolB/LppX"/>
</dbReference>
<evidence type="ECO:0000256" key="3">
    <source>
        <dbReference type="SAM" id="SignalP"/>
    </source>
</evidence>
<keyword evidence="1 3" id="KW-0732">Signal</keyword>
<proteinExistence type="predicted"/>
<evidence type="ECO:0000256" key="2">
    <source>
        <dbReference type="SAM" id="MobiDB-lite"/>
    </source>
</evidence>
<accession>A0A1W9HYM6</accession>
<dbReference type="InterPro" id="IPR004564">
    <property type="entry name" value="OM_lipoprot_carrier_LolA-like"/>
</dbReference>
<organism evidence="4 5">
    <name type="scientific">Candidatus Raskinella chloraquaticus</name>
    <dbReference type="NCBI Taxonomy" id="1951219"/>
    <lineage>
        <taxon>Bacteria</taxon>
        <taxon>Pseudomonadati</taxon>
        <taxon>Pseudomonadota</taxon>
        <taxon>Alphaproteobacteria</taxon>
        <taxon>Hyphomicrobiales</taxon>
        <taxon>Phreatobacteraceae</taxon>
        <taxon>Candidatus Raskinella</taxon>
    </lineage>
</organism>
<dbReference type="STRING" id="1827387.A4S15_06705"/>
<dbReference type="AlphaFoldDB" id="A0A1W9HYM6"/>
<dbReference type="PANTHER" id="PTHR35869:SF1">
    <property type="entry name" value="OUTER-MEMBRANE LIPOPROTEIN CARRIER PROTEIN"/>
    <property type="match status" value="1"/>
</dbReference>
<dbReference type="CDD" id="cd16325">
    <property type="entry name" value="LolA"/>
    <property type="match status" value="1"/>
</dbReference>
<name>A0A1W9HYM6_9HYPH</name>
<evidence type="ECO:0000256" key="1">
    <source>
        <dbReference type="ARBA" id="ARBA00022729"/>
    </source>
</evidence>
<dbReference type="Pfam" id="PF03548">
    <property type="entry name" value="LolA"/>
    <property type="match status" value="1"/>
</dbReference>
<dbReference type="RefSeq" id="WP_376803076.1">
    <property type="nucleotide sequence ID" value="NZ_DBNB01000020.1"/>
</dbReference>
<feature type="signal peptide" evidence="3">
    <location>
        <begin position="1"/>
        <end position="26"/>
    </location>
</feature>
<gene>
    <name evidence="4" type="ORF">A4S15_06705</name>
</gene>
<dbReference type="Gene3D" id="2.50.20.10">
    <property type="entry name" value="Lipoprotein localisation LolA/LolB/LppX"/>
    <property type="match status" value="1"/>
</dbReference>
<evidence type="ECO:0008006" key="6">
    <source>
        <dbReference type="Google" id="ProtNLM"/>
    </source>
</evidence>
<dbReference type="Proteomes" id="UP000192872">
    <property type="component" value="Unassembled WGS sequence"/>
</dbReference>
<feature type="compositionally biased region" description="Low complexity" evidence="2">
    <location>
        <begin position="34"/>
        <end position="44"/>
    </location>
</feature>
<evidence type="ECO:0000313" key="4">
    <source>
        <dbReference type="EMBL" id="OQW52528.1"/>
    </source>
</evidence>
<dbReference type="PANTHER" id="PTHR35869">
    <property type="entry name" value="OUTER-MEMBRANE LIPOPROTEIN CARRIER PROTEIN"/>
    <property type="match status" value="1"/>
</dbReference>
<sequence length="252" mass="27992">MPFSLDGFRCGVVLLAVTIIAGAAHAQAPVPLVPQARPQQSQPQAKPPSTPERKTNDVTLRSTPVVSSAQPLSPQQTATLQKVSTAFNAMHDMQATFTQVEFDGARATGRFFLTKPGRVRFQYDRPSPLEIVADGSDLVVRDRKLNTQDFYPLKQTPLRYLLNERIDLTKDAKVLAVLQDNDLVTVVIEDRNDFSQGQLTLFFDAHSYELRQWSVIDSNGRETAVAIHNVALNRPNNPELFKIYVLPGIGPQ</sequence>
<feature type="region of interest" description="Disordered" evidence="2">
    <location>
        <begin position="34"/>
        <end position="57"/>
    </location>
</feature>
<feature type="chain" id="PRO_5013366406" description="Outer membrane lipoprotein carrier protein LolA" evidence="3">
    <location>
        <begin position="27"/>
        <end position="252"/>
    </location>
</feature>
<comment type="caution">
    <text evidence="4">The sequence shown here is derived from an EMBL/GenBank/DDBJ whole genome shotgun (WGS) entry which is preliminary data.</text>
</comment>
<dbReference type="SUPFAM" id="SSF89392">
    <property type="entry name" value="Prokaryotic lipoproteins and lipoprotein localization factors"/>
    <property type="match status" value="1"/>
</dbReference>
<evidence type="ECO:0000313" key="5">
    <source>
        <dbReference type="Proteomes" id="UP000192872"/>
    </source>
</evidence>